<name>A0A067SVE1_GALM3</name>
<proteinExistence type="predicted"/>
<sequence>MAPALKTTLKSLLSGSTGENIQACLIKSLTKATPEELKGLSTLLAPLSVQAGDKKHCVRCHVEYSDNENHQKACKIEHNKEGDYEQTNIGSDEMTMTMTLYCCGIEFDSDDSPPTRFCIVEAHTTDLGEVMYYDDATEDGDNENVISCAKAGCSKKRKPAKEASASRVSKKRT</sequence>
<gene>
    <name evidence="2" type="ORF">GALMADRAFT_249809</name>
</gene>
<dbReference type="OrthoDB" id="3251058at2759"/>
<accession>A0A067SVE1</accession>
<dbReference type="EMBL" id="KL142382">
    <property type="protein sequence ID" value="KDR74895.1"/>
    <property type="molecule type" value="Genomic_DNA"/>
</dbReference>
<evidence type="ECO:0000313" key="2">
    <source>
        <dbReference type="EMBL" id="KDR74895.1"/>
    </source>
</evidence>
<evidence type="ECO:0000313" key="3">
    <source>
        <dbReference type="Proteomes" id="UP000027222"/>
    </source>
</evidence>
<reference evidence="3" key="1">
    <citation type="journal article" date="2014" name="Proc. Natl. Acad. Sci. U.S.A.">
        <title>Extensive sampling of basidiomycete genomes demonstrates inadequacy of the white-rot/brown-rot paradigm for wood decay fungi.</title>
        <authorList>
            <person name="Riley R."/>
            <person name="Salamov A.A."/>
            <person name="Brown D.W."/>
            <person name="Nagy L.G."/>
            <person name="Floudas D."/>
            <person name="Held B.W."/>
            <person name="Levasseur A."/>
            <person name="Lombard V."/>
            <person name="Morin E."/>
            <person name="Otillar R."/>
            <person name="Lindquist E.A."/>
            <person name="Sun H."/>
            <person name="LaButti K.M."/>
            <person name="Schmutz J."/>
            <person name="Jabbour D."/>
            <person name="Luo H."/>
            <person name="Baker S.E."/>
            <person name="Pisabarro A.G."/>
            <person name="Walton J.D."/>
            <person name="Blanchette R.A."/>
            <person name="Henrissat B."/>
            <person name="Martin F."/>
            <person name="Cullen D."/>
            <person name="Hibbett D.S."/>
            <person name="Grigoriev I.V."/>
        </authorList>
    </citation>
    <scope>NUCLEOTIDE SEQUENCE [LARGE SCALE GENOMIC DNA]</scope>
    <source>
        <strain evidence="3">CBS 339.88</strain>
    </source>
</reference>
<keyword evidence="3" id="KW-1185">Reference proteome</keyword>
<dbReference type="AlphaFoldDB" id="A0A067SVE1"/>
<evidence type="ECO:0000256" key="1">
    <source>
        <dbReference type="SAM" id="MobiDB-lite"/>
    </source>
</evidence>
<dbReference type="Proteomes" id="UP000027222">
    <property type="component" value="Unassembled WGS sequence"/>
</dbReference>
<dbReference type="HOGENOM" id="CLU_1586591_0_0_1"/>
<protein>
    <submittedName>
        <fullName evidence="2">Uncharacterized protein</fullName>
    </submittedName>
</protein>
<feature type="region of interest" description="Disordered" evidence="1">
    <location>
        <begin position="152"/>
        <end position="173"/>
    </location>
</feature>
<organism evidence="2 3">
    <name type="scientific">Galerina marginata (strain CBS 339.88)</name>
    <dbReference type="NCBI Taxonomy" id="685588"/>
    <lineage>
        <taxon>Eukaryota</taxon>
        <taxon>Fungi</taxon>
        <taxon>Dikarya</taxon>
        <taxon>Basidiomycota</taxon>
        <taxon>Agaricomycotina</taxon>
        <taxon>Agaricomycetes</taxon>
        <taxon>Agaricomycetidae</taxon>
        <taxon>Agaricales</taxon>
        <taxon>Agaricineae</taxon>
        <taxon>Strophariaceae</taxon>
        <taxon>Galerina</taxon>
    </lineage>
</organism>